<keyword evidence="3" id="KW-0378">Hydrolase</keyword>
<dbReference type="InterPro" id="IPR036156">
    <property type="entry name" value="Beta-gal/glucu_dom_sf"/>
</dbReference>
<dbReference type="EMBL" id="BSPP01000011">
    <property type="protein sequence ID" value="GLS88353.1"/>
    <property type="molecule type" value="Genomic_DNA"/>
</dbReference>
<dbReference type="Gene3D" id="2.60.40.10">
    <property type="entry name" value="Immunoglobulins"/>
    <property type="match status" value="2"/>
</dbReference>
<dbReference type="GO" id="GO:0004567">
    <property type="term" value="F:beta-mannosidase activity"/>
    <property type="evidence" value="ECO:0007669"/>
    <property type="project" value="UniProtKB-EC"/>
</dbReference>
<feature type="domain" description="Beta-mannosidase-like galactose-binding" evidence="7">
    <location>
        <begin position="7"/>
        <end position="172"/>
    </location>
</feature>
<keyword evidence="9" id="KW-1185">Reference proteome</keyword>
<dbReference type="PANTHER" id="PTHR43730:SF1">
    <property type="entry name" value="BETA-MANNOSIDASE"/>
    <property type="match status" value="1"/>
</dbReference>
<dbReference type="SUPFAM" id="SSF49303">
    <property type="entry name" value="beta-Galactosidase/glucuronidase domain"/>
    <property type="match status" value="2"/>
</dbReference>
<dbReference type="Pfam" id="PF22666">
    <property type="entry name" value="Glyco_hydro_2_N2"/>
    <property type="match status" value="1"/>
</dbReference>
<dbReference type="AlphaFoldDB" id="A0AA37X0R0"/>
<keyword evidence="5" id="KW-0326">Glycosidase</keyword>
<proteinExistence type="predicted"/>
<dbReference type="InterPro" id="IPR041625">
    <property type="entry name" value="Beta-mannosidase_Ig"/>
</dbReference>
<dbReference type="Gene3D" id="3.20.20.80">
    <property type="entry name" value="Glycosidases"/>
    <property type="match status" value="1"/>
</dbReference>
<evidence type="ECO:0000256" key="5">
    <source>
        <dbReference type="ARBA" id="ARBA00023295"/>
    </source>
</evidence>
<dbReference type="InterPro" id="IPR013783">
    <property type="entry name" value="Ig-like_fold"/>
</dbReference>
<dbReference type="EC" id="3.2.1.25" evidence="2"/>
<protein>
    <recommendedName>
        <fullName evidence="2">beta-mannosidase</fullName>
        <ecNumber evidence="2">3.2.1.25</ecNumber>
    </recommendedName>
</protein>
<dbReference type="SUPFAM" id="SSF49785">
    <property type="entry name" value="Galactose-binding domain-like"/>
    <property type="match status" value="1"/>
</dbReference>
<evidence type="ECO:0000313" key="9">
    <source>
        <dbReference type="Proteomes" id="UP001157355"/>
    </source>
</evidence>
<dbReference type="InterPro" id="IPR017853">
    <property type="entry name" value="GH"/>
</dbReference>
<dbReference type="RefSeq" id="WP_284326521.1">
    <property type="nucleotide sequence ID" value="NZ_BSPP01000011.1"/>
</dbReference>
<dbReference type="PANTHER" id="PTHR43730">
    <property type="entry name" value="BETA-MANNOSIDASE"/>
    <property type="match status" value="1"/>
</dbReference>
<comment type="caution">
    <text evidence="8">The sequence shown here is derived from an EMBL/GenBank/DDBJ whole genome shotgun (WGS) entry which is preliminary data.</text>
</comment>
<dbReference type="Pfam" id="PF17753">
    <property type="entry name" value="Ig_mannosidase"/>
    <property type="match status" value="1"/>
</dbReference>
<sequence length="796" mass="87608">MDLAEGWTLTDDSGTYAVPFALPGDGVSALHQAGVIPDPYRGQNEYDLRWICGRDWVARRSFSVTRTDLALVVSMLDTVAEIAVNGIVVLASDNMFRSHRVDVSGALRLGANDIEIIFRSPEVEAAKRQAAQPYFVPFSANNTPIHNGNMLRKPSCDFGWDWNIALASFGVYGAFYLEPLGAARMSSVVVSQQHSANRAVVRVQVAMEGAAEGALLSFALGILRTTATVHQGQASAEITIENPVLWWPAGQGAQVLHDLVIGFGDQVLMRRIGLREAALITEKDAAGLGFKFRINGRDIFAKGANWIPQDALAGRITPEATRDLLQSAVDANMNMIRVWGGGRYEADWFYDLCDELGLMVWQDFMFSCHIYPADRAFLDDVAIEVAEQGKRLHHHASMVLWCGDNELIGALTWFPETRANRDRYLVGYDRLNRTIETALKAAVPEAAWWPSSPSPGPMDFGDAWHDDSKGDMHFWSVWHEGRDFDHYRDVSPRFCSEFGFQSYPSMQVIRRFADPADFNIAAPVMESHQKNAGGNARIAETMFRYFRFPVDFENFVYLSQVQQGLAIKTAVTHWRSLKPHCMGALIWQLNDTWPVCSWSSLDHGGGWKLLHHMAKQFFQAVLVSAVPVKGGIELRAVNDGAALDVTVTASAVAMDGQTRHLGAATIQVAGSAVLALTIAADALGPQEMLAYTWSDGSQLISGDCFAPKPYKHYNLLPAQLRHQVTEADGQYHITLRAEALALFVAVEADQPGRFSANAITVFPGFPAAISFTPTTPGAAPRFTIRDLHSATYGPTA</sequence>
<evidence type="ECO:0000313" key="8">
    <source>
        <dbReference type="EMBL" id="GLS88353.1"/>
    </source>
</evidence>
<evidence type="ECO:0000259" key="7">
    <source>
        <dbReference type="Pfam" id="PF22666"/>
    </source>
</evidence>
<evidence type="ECO:0000256" key="3">
    <source>
        <dbReference type="ARBA" id="ARBA00022801"/>
    </source>
</evidence>
<dbReference type="GO" id="GO:0006516">
    <property type="term" value="P:glycoprotein catabolic process"/>
    <property type="evidence" value="ECO:0007669"/>
    <property type="project" value="TreeGrafter"/>
</dbReference>
<dbReference type="InterPro" id="IPR050887">
    <property type="entry name" value="Beta-mannosidase_GH2"/>
</dbReference>
<dbReference type="FunFam" id="3.20.20.80:FF:000050">
    <property type="entry name" value="Beta-mannosidase B"/>
    <property type="match status" value="1"/>
</dbReference>
<gene>
    <name evidence="8" type="primary">manA</name>
    <name evidence="8" type="ORF">GCM10010873_33270</name>
</gene>
<accession>A0AA37X0R0</accession>
<dbReference type="SUPFAM" id="SSF51445">
    <property type="entry name" value="(Trans)glycosidases"/>
    <property type="match status" value="1"/>
</dbReference>
<dbReference type="InterPro" id="IPR008979">
    <property type="entry name" value="Galactose-bd-like_sf"/>
</dbReference>
<keyword evidence="4" id="KW-0325">Glycoprotein</keyword>
<dbReference type="InterPro" id="IPR054593">
    <property type="entry name" value="Beta-mannosidase-like_N2"/>
</dbReference>
<organism evidence="8 9">
    <name type="scientific">Cypionkella aquatica</name>
    <dbReference type="NCBI Taxonomy" id="1756042"/>
    <lineage>
        <taxon>Bacteria</taxon>
        <taxon>Pseudomonadati</taxon>
        <taxon>Pseudomonadota</taxon>
        <taxon>Alphaproteobacteria</taxon>
        <taxon>Rhodobacterales</taxon>
        <taxon>Paracoccaceae</taxon>
        <taxon>Cypionkella</taxon>
    </lineage>
</organism>
<dbReference type="Gene3D" id="2.60.120.260">
    <property type="entry name" value="Galactose-binding domain-like"/>
    <property type="match status" value="1"/>
</dbReference>
<dbReference type="Proteomes" id="UP001157355">
    <property type="component" value="Unassembled WGS sequence"/>
</dbReference>
<name>A0AA37X0R0_9RHOB</name>
<evidence type="ECO:0000259" key="6">
    <source>
        <dbReference type="Pfam" id="PF17753"/>
    </source>
</evidence>
<feature type="domain" description="Beta-mannosidase Ig-fold" evidence="6">
    <location>
        <begin position="716"/>
        <end position="789"/>
    </location>
</feature>
<evidence type="ECO:0000256" key="2">
    <source>
        <dbReference type="ARBA" id="ARBA00012754"/>
    </source>
</evidence>
<evidence type="ECO:0000256" key="4">
    <source>
        <dbReference type="ARBA" id="ARBA00023180"/>
    </source>
</evidence>
<evidence type="ECO:0000256" key="1">
    <source>
        <dbReference type="ARBA" id="ARBA00000829"/>
    </source>
</evidence>
<comment type="catalytic activity">
    <reaction evidence="1">
        <text>Hydrolysis of terminal, non-reducing beta-D-mannose residues in beta-D-mannosides.</text>
        <dbReference type="EC" id="3.2.1.25"/>
    </reaction>
</comment>
<reference evidence="8 9" key="1">
    <citation type="journal article" date="2014" name="Int. J. Syst. Evol. Microbiol.">
        <title>Complete genome sequence of Corynebacterium casei LMG S-19264T (=DSM 44701T), isolated from a smear-ripened cheese.</title>
        <authorList>
            <consortium name="US DOE Joint Genome Institute (JGI-PGF)"/>
            <person name="Walter F."/>
            <person name="Albersmeier A."/>
            <person name="Kalinowski J."/>
            <person name="Ruckert C."/>
        </authorList>
    </citation>
    <scope>NUCLEOTIDE SEQUENCE [LARGE SCALE GENOMIC DNA]</scope>
    <source>
        <strain evidence="8 9">NBRC 111766</strain>
    </source>
</reference>